<name>A0A2I0UU52_LIMLA</name>
<reference evidence="2" key="1">
    <citation type="submission" date="2017-11" db="EMBL/GenBank/DDBJ databases">
        <authorList>
            <person name="Lima N.C."/>
            <person name="Parody-Merino A.M."/>
            <person name="Battley P.F."/>
            <person name="Fidler A.E."/>
            <person name="Prosdocimi F."/>
        </authorList>
    </citation>
    <scope>NUCLEOTIDE SEQUENCE [LARGE SCALE GENOMIC DNA]</scope>
</reference>
<gene>
    <name evidence="1" type="ORF">llap_136</name>
</gene>
<dbReference type="AlphaFoldDB" id="A0A2I0UU52"/>
<evidence type="ECO:0000313" key="2">
    <source>
        <dbReference type="Proteomes" id="UP000233556"/>
    </source>
</evidence>
<evidence type="ECO:0000313" key="1">
    <source>
        <dbReference type="EMBL" id="PKU49583.1"/>
    </source>
</evidence>
<accession>A0A2I0UU52</accession>
<sequence length="66" mass="7558">MMEAFVRREGDFEIKAGTISRAGKLVMSRRSASNTFEWVEVEEGESIVTNKRDEPMKTLKLKPNPK</sequence>
<protein>
    <submittedName>
        <fullName evidence="1">Uncharacterized protein</fullName>
    </submittedName>
</protein>
<dbReference type="Proteomes" id="UP000233556">
    <property type="component" value="Unassembled WGS sequence"/>
</dbReference>
<reference evidence="2" key="2">
    <citation type="submission" date="2017-12" db="EMBL/GenBank/DDBJ databases">
        <title>Genome sequence of the Bar-tailed Godwit (Limosa lapponica baueri).</title>
        <authorList>
            <person name="Lima N.C.B."/>
            <person name="Parody-Merino A.M."/>
            <person name="Battley P.F."/>
            <person name="Fidler A.E."/>
            <person name="Prosdocimi F."/>
        </authorList>
    </citation>
    <scope>NUCLEOTIDE SEQUENCE [LARGE SCALE GENOMIC DNA]</scope>
</reference>
<proteinExistence type="predicted"/>
<organism evidence="1 2">
    <name type="scientific">Limosa lapponica baueri</name>
    <dbReference type="NCBI Taxonomy" id="1758121"/>
    <lineage>
        <taxon>Eukaryota</taxon>
        <taxon>Metazoa</taxon>
        <taxon>Chordata</taxon>
        <taxon>Craniata</taxon>
        <taxon>Vertebrata</taxon>
        <taxon>Euteleostomi</taxon>
        <taxon>Archelosauria</taxon>
        <taxon>Archosauria</taxon>
        <taxon>Dinosauria</taxon>
        <taxon>Saurischia</taxon>
        <taxon>Theropoda</taxon>
        <taxon>Coelurosauria</taxon>
        <taxon>Aves</taxon>
        <taxon>Neognathae</taxon>
        <taxon>Neoaves</taxon>
        <taxon>Charadriiformes</taxon>
        <taxon>Scolopacidae</taxon>
        <taxon>Limosa</taxon>
    </lineage>
</organism>
<dbReference type="EMBL" id="KZ505636">
    <property type="protein sequence ID" value="PKU49583.1"/>
    <property type="molecule type" value="Genomic_DNA"/>
</dbReference>
<keyword evidence="2" id="KW-1185">Reference proteome</keyword>